<dbReference type="GO" id="GO:0006355">
    <property type="term" value="P:regulation of DNA-templated transcription"/>
    <property type="evidence" value="ECO:0007669"/>
    <property type="project" value="InterPro"/>
</dbReference>
<evidence type="ECO:0008006" key="3">
    <source>
        <dbReference type="Google" id="ProtNLM"/>
    </source>
</evidence>
<dbReference type="KEGG" id="lic:LIC_12117"/>
<dbReference type="SUPFAM" id="SSF47598">
    <property type="entry name" value="Ribbon-helix-helix"/>
    <property type="match status" value="1"/>
</dbReference>
<dbReference type="HOGENOM" id="CLU_2316857_0_0_12"/>
<evidence type="ECO:0000313" key="2">
    <source>
        <dbReference type="Proteomes" id="UP000007037"/>
    </source>
</evidence>
<name>Q72QJ6_LEPIC</name>
<dbReference type="AlphaFoldDB" id="Q72QJ6"/>
<evidence type="ECO:0000313" key="1">
    <source>
        <dbReference type="EMBL" id="AAS70688.1"/>
    </source>
</evidence>
<dbReference type="Proteomes" id="UP000007037">
    <property type="component" value="Chromosome I"/>
</dbReference>
<protein>
    <recommendedName>
        <fullName evidence="3">Antitoxin</fullName>
    </recommendedName>
</protein>
<sequence>MFFSCNFPYLWDCKYVKTTLEIPDLLYKKAKIKAAERGISMRALVIEALEYNLKTEEVFKKEKTASKFVTNSYGWPVLSKKKGVKVTNKVINTIKEEEG</sequence>
<proteinExistence type="predicted"/>
<dbReference type="InterPro" id="IPR010985">
    <property type="entry name" value="Ribbon_hlx_hlx"/>
</dbReference>
<organism evidence="1 2">
    <name type="scientific">Leptospira interrogans serogroup Icterohaemorrhagiae serovar copenhageni (strain Fiocruz L1-130)</name>
    <dbReference type="NCBI Taxonomy" id="267671"/>
    <lineage>
        <taxon>Bacteria</taxon>
        <taxon>Pseudomonadati</taxon>
        <taxon>Spirochaetota</taxon>
        <taxon>Spirochaetia</taxon>
        <taxon>Leptospirales</taxon>
        <taxon>Leptospiraceae</taxon>
        <taxon>Leptospira</taxon>
    </lineage>
</organism>
<reference evidence="1 2" key="1">
    <citation type="journal article" date="2004" name="J. Bacteriol.">
        <title>Comparative genomics of two Leptospira interrogans serovars reveals novel insights into physiology and pathogenesis.</title>
        <authorList>
            <person name="Nascimento A.L."/>
            <person name="Ko A.I."/>
            <person name="Martins E.A."/>
            <person name="Monteiro-Vitorello C.B."/>
            <person name="Ho P.L."/>
            <person name="Haake D.A."/>
            <person name="Verjovski-Almeida S."/>
            <person name="Hartskeerl R.A."/>
            <person name="Marques M.V."/>
            <person name="Oliveira M.C."/>
            <person name="Menck C.F."/>
            <person name="Leite L.C."/>
            <person name="Carrer H."/>
            <person name="Coutinho L.L."/>
            <person name="Degrave W.M."/>
            <person name="Dellagostin O.A."/>
            <person name="El-Dorry H."/>
            <person name="Ferro E.S."/>
            <person name="Ferro M.I."/>
            <person name="Furlan L.R."/>
            <person name="Gamberini M."/>
            <person name="Giglioti E.A."/>
            <person name="Goes-Neto A."/>
            <person name="Goldman G.H."/>
            <person name="Goldman M.H."/>
            <person name="Harakava R."/>
            <person name="Jeronimo S.M."/>
            <person name="Junqueira-De-Azevedo I.L."/>
            <person name="Kimura E.T."/>
            <person name="Kuramae E.E."/>
            <person name="Lemos E.G."/>
            <person name="Lemos M.V."/>
            <person name="Marino C.L."/>
            <person name="Nunes L.R."/>
            <person name="De Oliveira R.C."/>
            <person name="Pereira G.G."/>
            <person name="Reis M.S."/>
            <person name="Schriefer A."/>
            <person name="Siqueira W.J."/>
            <person name="Sommer P."/>
            <person name="Tsai S.M."/>
            <person name="Simpson A.J."/>
            <person name="Ferro J.A."/>
            <person name="Camargo L.E."/>
            <person name="Kitajima J.P."/>
            <person name="Setubal J.C."/>
            <person name="Van Sluys M.A."/>
        </authorList>
    </citation>
    <scope>NUCLEOTIDE SEQUENCE [LARGE SCALE GENOMIC DNA]</scope>
    <source>
        <strain evidence="1 2">Fiocruz L1-130</strain>
    </source>
</reference>
<gene>
    <name evidence="1" type="ordered locus">LIC_12117</name>
</gene>
<dbReference type="EMBL" id="AE016823">
    <property type="protein sequence ID" value="AAS70688.1"/>
    <property type="molecule type" value="Genomic_DNA"/>
</dbReference>
<accession>Q72QJ6</accession>